<evidence type="ECO:0000256" key="5">
    <source>
        <dbReference type="ARBA" id="ARBA00022679"/>
    </source>
</evidence>
<dbReference type="GO" id="GO:0003983">
    <property type="term" value="F:UTP:glucose-1-phosphate uridylyltransferase activity"/>
    <property type="evidence" value="ECO:0007669"/>
    <property type="project" value="UniProtKB-EC"/>
</dbReference>
<comment type="function">
    <text evidence="7">UTP--glucose-1-phosphate uridylyltransferase catalyzing the conversion of glucose-1-phosphate into UDP-glucose, a crucial precursor for the production of glycogen.</text>
</comment>
<feature type="binding site" evidence="10">
    <location>
        <position position="201"/>
    </location>
    <ligand>
        <name>substrate</name>
    </ligand>
</feature>
<feature type="binding site" evidence="11">
    <location>
        <position position="170"/>
    </location>
    <ligand>
        <name>UTP</name>
        <dbReference type="ChEBI" id="CHEBI:46398"/>
    </ligand>
</feature>
<dbReference type="Proteomes" id="UP001620626">
    <property type="component" value="Unassembled WGS sequence"/>
</dbReference>
<dbReference type="FunFam" id="3.90.550.10:FF:000002">
    <property type="entry name" value="UTP--glucose-1-phosphate uridylyltransferase"/>
    <property type="match status" value="1"/>
</dbReference>
<dbReference type="Gene3D" id="3.90.550.10">
    <property type="entry name" value="Spore Coat Polysaccharide Biosynthesis Protein SpsA, Chain A"/>
    <property type="match status" value="1"/>
</dbReference>
<evidence type="ECO:0000256" key="1">
    <source>
        <dbReference type="ARBA" id="ARBA00010401"/>
    </source>
</evidence>
<dbReference type="GO" id="GO:0006011">
    <property type="term" value="P:UDP-alpha-D-glucose metabolic process"/>
    <property type="evidence" value="ECO:0007669"/>
    <property type="project" value="UniProtKB-UniRule"/>
</dbReference>
<evidence type="ECO:0000313" key="12">
    <source>
        <dbReference type="EMBL" id="KAL3098044.1"/>
    </source>
</evidence>
<protein>
    <recommendedName>
        <fullName evidence="4 9">UTP--glucose-1-phosphate uridylyltransferase</fullName>
        <ecNumber evidence="3 9">2.7.7.9</ecNumber>
    </recommendedName>
</protein>
<dbReference type="InterPro" id="IPR016267">
    <property type="entry name" value="UDPGP_trans"/>
</dbReference>
<evidence type="ECO:0000256" key="4">
    <source>
        <dbReference type="ARBA" id="ARBA00019048"/>
    </source>
</evidence>
<dbReference type="EMBL" id="JBICBT010000830">
    <property type="protein sequence ID" value="KAL3098044.1"/>
    <property type="molecule type" value="Genomic_DNA"/>
</dbReference>
<comment type="caution">
    <text evidence="12">The sequence shown here is derived from an EMBL/GenBank/DDBJ whole genome shotgun (WGS) entry which is preliminary data.</text>
</comment>
<evidence type="ECO:0000256" key="2">
    <source>
        <dbReference type="ARBA" id="ARBA00011823"/>
    </source>
</evidence>
<keyword evidence="6 9" id="KW-0548">Nucleotidyltransferase</keyword>
<dbReference type="PIRSF" id="PIRSF000806">
    <property type="entry name" value="UDPGP"/>
    <property type="match status" value="1"/>
</dbReference>
<dbReference type="InterPro" id="IPR002618">
    <property type="entry name" value="UDPGP_fam"/>
</dbReference>
<dbReference type="Pfam" id="PF01704">
    <property type="entry name" value="UDPGP"/>
    <property type="match status" value="1"/>
</dbReference>
<keyword evidence="5 9" id="KW-0808">Transferase</keyword>
<comment type="subunit">
    <text evidence="2">Homooctamer.</text>
</comment>
<dbReference type="SUPFAM" id="SSF53448">
    <property type="entry name" value="Nucleotide-diphospho-sugar transferases"/>
    <property type="match status" value="1"/>
</dbReference>
<feature type="binding site" evidence="11">
    <location>
        <position position="104"/>
    </location>
    <ligand>
        <name>UTP</name>
        <dbReference type="ChEBI" id="CHEBI:46398"/>
    </ligand>
</feature>
<evidence type="ECO:0000313" key="13">
    <source>
        <dbReference type="Proteomes" id="UP001620626"/>
    </source>
</evidence>
<reference evidence="12 13" key="1">
    <citation type="submission" date="2024-10" db="EMBL/GenBank/DDBJ databases">
        <authorList>
            <person name="Kim D."/>
        </authorList>
    </citation>
    <scope>NUCLEOTIDE SEQUENCE [LARGE SCALE GENOMIC DNA]</scope>
    <source>
        <strain evidence="12">BH-2024</strain>
    </source>
</reference>
<comment type="similarity">
    <text evidence="1 9">Belongs to the UDPGP type 1 family.</text>
</comment>
<feature type="binding site" evidence="11">
    <location>
        <position position="231"/>
    </location>
    <ligand>
        <name>UTP</name>
        <dbReference type="ChEBI" id="CHEBI:46398"/>
    </ligand>
</feature>
<dbReference type="PANTHER" id="PTHR43511">
    <property type="match status" value="1"/>
</dbReference>
<feature type="binding site" evidence="11">
    <location>
        <position position="200"/>
    </location>
    <ligand>
        <name>UTP</name>
        <dbReference type="ChEBI" id="CHEBI:46398"/>
    </ligand>
</feature>
<name>A0ABD2K5H7_9BILA</name>
<evidence type="ECO:0000256" key="6">
    <source>
        <dbReference type="ARBA" id="ARBA00022695"/>
    </source>
</evidence>
<dbReference type="AlphaFoldDB" id="A0ABD2K5H7"/>
<organism evidence="12 13">
    <name type="scientific">Heterodera trifolii</name>
    <dbReference type="NCBI Taxonomy" id="157864"/>
    <lineage>
        <taxon>Eukaryota</taxon>
        <taxon>Metazoa</taxon>
        <taxon>Ecdysozoa</taxon>
        <taxon>Nematoda</taxon>
        <taxon>Chromadorea</taxon>
        <taxon>Rhabditida</taxon>
        <taxon>Tylenchina</taxon>
        <taxon>Tylenchomorpha</taxon>
        <taxon>Tylenchoidea</taxon>
        <taxon>Heteroderidae</taxon>
        <taxon>Heteroderinae</taxon>
        <taxon>Heterodera</taxon>
    </lineage>
</organism>
<dbReference type="InterPro" id="IPR029044">
    <property type="entry name" value="Nucleotide-diphossugar_trans"/>
</dbReference>
<sequence length="482" mass="54502">MENESQSAHLMDQLDSAIPSLVNPSECQSEKDLALFRQLFRQYLEDPHKVNWQEIQPMAKEKQMPYEHLPKVDGAEERRAILERIAVIKLNGGLGTTMGCSGPKSLVQLRDGLTFLDFALQQHRILLNCADLRSPVPLLLMNSFNTDAQTKAFLRAQNANSVAAVKCFCQSKCPRIFADSLRPVPKSWDDRAEEGWYPPGHGNAFHALDQCGMLDELLADGRDLAFFANIDNTSAIVDERIAKVIADGKADYVMEMTERTQADVKGGTLVELDGGKRLMHLECPQVPSDRLDEFCSLRTFKMFNTNNIWVNLRVVKKQLDKFKMEILANEKRLSDSQRVVQLEQSIGGAIRNFPGRALAICVSRQRFLPVKSTRDLFRVRSSDLFEFCADFFVLRQRVSLLPNVCLSDHFSSLMDFEQRIPQIPKMEKVKSVRLEGDVWLGKGITMRGIVEVRADSKVRVEDNSIIGLIEHAEEGDDDDGNQ</sequence>
<evidence type="ECO:0000256" key="7">
    <source>
        <dbReference type="ARBA" id="ARBA00023579"/>
    </source>
</evidence>
<gene>
    <name evidence="12" type="ORF">niasHT_027589</name>
</gene>
<comment type="catalytic activity">
    <reaction evidence="8">
        <text>alpha-D-glucose 1-phosphate + UTP + H(+) = UDP-alpha-D-glucose + diphosphate</text>
        <dbReference type="Rhea" id="RHEA:19889"/>
        <dbReference type="ChEBI" id="CHEBI:15378"/>
        <dbReference type="ChEBI" id="CHEBI:33019"/>
        <dbReference type="ChEBI" id="CHEBI:46398"/>
        <dbReference type="ChEBI" id="CHEBI:58601"/>
        <dbReference type="ChEBI" id="CHEBI:58885"/>
        <dbReference type="EC" id="2.7.7.9"/>
    </reaction>
    <physiologicalReaction direction="left-to-right" evidence="8">
        <dbReference type="Rhea" id="RHEA:19890"/>
    </physiologicalReaction>
</comment>
<evidence type="ECO:0000256" key="11">
    <source>
        <dbReference type="PIRSR" id="PIRSR000806-2"/>
    </source>
</evidence>
<dbReference type="EC" id="2.7.7.9" evidence="3 9"/>
<evidence type="ECO:0000256" key="8">
    <source>
        <dbReference type="ARBA" id="ARBA00047432"/>
    </source>
</evidence>
<evidence type="ECO:0000256" key="3">
    <source>
        <dbReference type="ARBA" id="ARBA00012415"/>
    </source>
</evidence>
<accession>A0ABD2K5H7</accession>
<feature type="binding site" evidence="11">
    <location>
        <position position="371"/>
    </location>
    <ligand>
        <name>UTP</name>
        <dbReference type="ChEBI" id="CHEBI:46398"/>
    </ligand>
</feature>
<proteinExistence type="inferred from homology"/>
<dbReference type="Gene3D" id="2.160.10.10">
    <property type="entry name" value="Hexapeptide repeat proteins"/>
    <property type="match status" value="1"/>
</dbReference>
<keyword evidence="13" id="KW-1185">Reference proteome</keyword>
<evidence type="ECO:0000256" key="10">
    <source>
        <dbReference type="PIRSR" id="PIRSR000806-1"/>
    </source>
</evidence>
<evidence type="ECO:0000256" key="9">
    <source>
        <dbReference type="PIRNR" id="PIRNR000806"/>
    </source>
</evidence>